<dbReference type="EMBL" id="JBBPBN010000022">
    <property type="protein sequence ID" value="KAK9012846.1"/>
    <property type="molecule type" value="Genomic_DNA"/>
</dbReference>
<name>A0ABR2RJ80_9ROSI</name>
<dbReference type="SUPFAM" id="SSF51735">
    <property type="entry name" value="NAD(P)-binding Rossmann-fold domains"/>
    <property type="match status" value="1"/>
</dbReference>
<gene>
    <name evidence="5" type="ORF">V6N11_040878</name>
</gene>
<comment type="caution">
    <text evidence="5">The sequence shown here is derived from an EMBL/GenBank/DDBJ whole genome shotgun (WGS) entry which is preliminary data.</text>
</comment>
<protein>
    <recommendedName>
        <fullName evidence="7">Alcohol dehydrogenase N-terminal domain-containing protein</fullName>
    </recommendedName>
</protein>
<keyword evidence="2" id="KW-0479">Metal-binding</keyword>
<dbReference type="Gene3D" id="3.40.50.720">
    <property type="entry name" value="NAD(P)-binding Rossmann-like Domain"/>
    <property type="match status" value="2"/>
</dbReference>
<evidence type="ECO:0008006" key="7">
    <source>
        <dbReference type="Google" id="ProtNLM"/>
    </source>
</evidence>
<keyword evidence="4" id="KW-0560">Oxidoreductase</keyword>
<sequence>MHLPNESLSGPKLTGLLQRTPMREHYPFASSVQVVATGDKDVAFKVLYCGICHSDLHMVKIEWGFCVYPRVGLDQGALVGFSLDRTSCFCIGGDQSLPVWSPPREGNMKFIVVGVGNDVLPAVEGLCIAASIVRIPENLPLDAAAPLLCLCTGITVYSPLRYYGLDQPGLHMGMVGLGGLGHVAVKFAKAMGVKALLKRSFCGKLDGIIDTVSAEHPLLPLIGLLKSNGKLVLVWALKKPLEIPIFPLLQGKNLLLRNAFSKADAKYSFVIALGTLRRQLLEVFAHFRYQTNKQNTSPNIIML</sequence>
<dbReference type="SUPFAM" id="SSF50129">
    <property type="entry name" value="GroES-like"/>
    <property type="match status" value="1"/>
</dbReference>
<dbReference type="PANTHER" id="PTHR42683">
    <property type="entry name" value="ALDEHYDE REDUCTASE"/>
    <property type="match status" value="1"/>
</dbReference>
<dbReference type="InterPro" id="IPR047109">
    <property type="entry name" value="CAD-like"/>
</dbReference>
<evidence type="ECO:0000256" key="2">
    <source>
        <dbReference type="ARBA" id="ARBA00022723"/>
    </source>
</evidence>
<organism evidence="5 6">
    <name type="scientific">Hibiscus sabdariffa</name>
    <name type="common">roselle</name>
    <dbReference type="NCBI Taxonomy" id="183260"/>
    <lineage>
        <taxon>Eukaryota</taxon>
        <taxon>Viridiplantae</taxon>
        <taxon>Streptophyta</taxon>
        <taxon>Embryophyta</taxon>
        <taxon>Tracheophyta</taxon>
        <taxon>Spermatophyta</taxon>
        <taxon>Magnoliopsida</taxon>
        <taxon>eudicotyledons</taxon>
        <taxon>Gunneridae</taxon>
        <taxon>Pentapetalae</taxon>
        <taxon>rosids</taxon>
        <taxon>malvids</taxon>
        <taxon>Malvales</taxon>
        <taxon>Malvaceae</taxon>
        <taxon>Malvoideae</taxon>
        <taxon>Hibiscus</taxon>
    </lineage>
</organism>
<dbReference type="InterPro" id="IPR011032">
    <property type="entry name" value="GroES-like_sf"/>
</dbReference>
<evidence type="ECO:0000256" key="3">
    <source>
        <dbReference type="ARBA" id="ARBA00022833"/>
    </source>
</evidence>
<evidence type="ECO:0000313" key="5">
    <source>
        <dbReference type="EMBL" id="KAK9012846.1"/>
    </source>
</evidence>
<reference evidence="5 6" key="1">
    <citation type="journal article" date="2024" name="G3 (Bethesda)">
        <title>Genome assembly of Hibiscus sabdariffa L. provides insights into metabolisms of medicinal natural products.</title>
        <authorList>
            <person name="Kim T."/>
        </authorList>
    </citation>
    <scope>NUCLEOTIDE SEQUENCE [LARGE SCALE GENOMIC DNA]</scope>
    <source>
        <strain evidence="5">TK-2024</strain>
        <tissue evidence="5">Old leaves</tissue>
    </source>
</reference>
<keyword evidence="6" id="KW-1185">Reference proteome</keyword>
<dbReference type="Proteomes" id="UP001396334">
    <property type="component" value="Unassembled WGS sequence"/>
</dbReference>
<comment type="similarity">
    <text evidence="1">Belongs to the zinc-containing alcohol dehydrogenase family.</text>
</comment>
<proteinExistence type="inferred from homology"/>
<keyword evidence="3" id="KW-0862">Zinc</keyword>
<evidence type="ECO:0000256" key="1">
    <source>
        <dbReference type="ARBA" id="ARBA00008072"/>
    </source>
</evidence>
<evidence type="ECO:0000313" key="6">
    <source>
        <dbReference type="Proteomes" id="UP001396334"/>
    </source>
</evidence>
<dbReference type="InterPro" id="IPR036291">
    <property type="entry name" value="NAD(P)-bd_dom_sf"/>
</dbReference>
<evidence type="ECO:0000256" key="4">
    <source>
        <dbReference type="ARBA" id="ARBA00023002"/>
    </source>
</evidence>
<dbReference type="Gene3D" id="3.90.180.10">
    <property type="entry name" value="Medium-chain alcohol dehydrogenases, catalytic domain"/>
    <property type="match status" value="2"/>
</dbReference>
<accession>A0ABR2RJ80</accession>